<protein>
    <submittedName>
        <fullName evidence="2">Uncharacterized protein</fullName>
    </submittedName>
</protein>
<proteinExistence type="predicted"/>
<sequence>MPRHGLPFQEPALLSQNDVTTGKLLVFVDATAQWCAADVERDLEHLSALTLTPKADHDEPDSEAPPRVAELSPRCPSEGSTVDEHDDECGNGIDATTLNDTNPHKSRALTMFEDNETKF</sequence>
<keyword evidence="3" id="KW-1185">Reference proteome</keyword>
<gene>
    <name evidence="2" type="ORF">SDRG_00055</name>
</gene>
<dbReference type="RefSeq" id="XP_008603739.1">
    <property type="nucleotide sequence ID" value="XM_008605517.1"/>
</dbReference>
<dbReference type="OrthoDB" id="10473750at2759"/>
<evidence type="ECO:0000313" key="3">
    <source>
        <dbReference type="Proteomes" id="UP000030762"/>
    </source>
</evidence>
<dbReference type="VEuPathDB" id="FungiDB:SDRG_00055"/>
<feature type="region of interest" description="Disordered" evidence="1">
    <location>
        <begin position="50"/>
        <end position="119"/>
    </location>
</feature>
<reference evidence="2 3" key="1">
    <citation type="submission" date="2012-04" db="EMBL/GenBank/DDBJ databases">
        <title>The Genome Sequence of Saprolegnia declina VS20.</title>
        <authorList>
            <consortium name="The Broad Institute Genome Sequencing Platform"/>
            <person name="Russ C."/>
            <person name="Nusbaum C."/>
            <person name="Tyler B."/>
            <person name="van West P."/>
            <person name="Dieguez-Uribeondo J."/>
            <person name="de Bruijn I."/>
            <person name="Tripathy S."/>
            <person name="Jiang R."/>
            <person name="Young S.K."/>
            <person name="Zeng Q."/>
            <person name="Gargeya S."/>
            <person name="Fitzgerald M."/>
            <person name="Haas B."/>
            <person name="Abouelleil A."/>
            <person name="Alvarado L."/>
            <person name="Arachchi H.M."/>
            <person name="Berlin A."/>
            <person name="Chapman S.B."/>
            <person name="Goldberg J."/>
            <person name="Griggs A."/>
            <person name="Gujja S."/>
            <person name="Hansen M."/>
            <person name="Howarth C."/>
            <person name="Imamovic A."/>
            <person name="Larimer J."/>
            <person name="McCowen C."/>
            <person name="Montmayeur A."/>
            <person name="Murphy C."/>
            <person name="Neiman D."/>
            <person name="Pearson M."/>
            <person name="Priest M."/>
            <person name="Roberts A."/>
            <person name="Saif S."/>
            <person name="Shea T."/>
            <person name="Sisk P."/>
            <person name="Sykes S."/>
            <person name="Wortman J."/>
            <person name="Nusbaum C."/>
            <person name="Birren B."/>
        </authorList>
    </citation>
    <scope>NUCLEOTIDE SEQUENCE [LARGE SCALE GENOMIC DNA]</scope>
    <source>
        <strain evidence="2 3">VS20</strain>
    </source>
</reference>
<accession>T0R5V1</accession>
<dbReference type="EMBL" id="JH767132">
    <property type="protein sequence ID" value="EQC42316.1"/>
    <property type="molecule type" value="Genomic_DNA"/>
</dbReference>
<dbReference type="InParanoid" id="T0R5V1"/>
<organism evidence="2 3">
    <name type="scientific">Saprolegnia diclina (strain VS20)</name>
    <dbReference type="NCBI Taxonomy" id="1156394"/>
    <lineage>
        <taxon>Eukaryota</taxon>
        <taxon>Sar</taxon>
        <taxon>Stramenopiles</taxon>
        <taxon>Oomycota</taxon>
        <taxon>Saprolegniomycetes</taxon>
        <taxon>Saprolegniales</taxon>
        <taxon>Saprolegniaceae</taxon>
        <taxon>Saprolegnia</taxon>
    </lineage>
</organism>
<dbReference type="AlphaFoldDB" id="T0R5V1"/>
<dbReference type="Proteomes" id="UP000030762">
    <property type="component" value="Unassembled WGS sequence"/>
</dbReference>
<evidence type="ECO:0000313" key="2">
    <source>
        <dbReference type="EMBL" id="EQC42316.1"/>
    </source>
</evidence>
<dbReference type="GeneID" id="19940782"/>
<evidence type="ECO:0000256" key="1">
    <source>
        <dbReference type="SAM" id="MobiDB-lite"/>
    </source>
</evidence>
<name>T0R5V1_SAPDV</name>